<evidence type="ECO:0000313" key="3">
    <source>
        <dbReference type="Proteomes" id="UP001234581"/>
    </source>
</evidence>
<dbReference type="InterPro" id="IPR052895">
    <property type="entry name" value="HetReg/Transcr_Mod"/>
</dbReference>
<dbReference type="InterPro" id="IPR010730">
    <property type="entry name" value="HET"/>
</dbReference>
<dbReference type="PANTHER" id="PTHR24148">
    <property type="entry name" value="ANKYRIN REPEAT DOMAIN-CONTAINING PROTEIN 39 HOMOLOG-RELATED"/>
    <property type="match status" value="1"/>
</dbReference>
<feature type="domain" description="Heterokaryon incompatibility" evidence="1">
    <location>
        <begin position="85"/>
        <end position="238"/>
    </location>
</feature>
<dbReference type="RefSeq" id="XP_058337833.1">
    <property type="nucleotide sequence ID" value="XM_058491420.1"/>
</dbReference>
<sequence>MTCDNDEYNDPYKIDINLEDDEDDMRKHHFEKGLSALLADENFLLLYVPEDGGRMEVVRPASDSYHRKRMIKRINETKRGVPSFYYALSHLWGLKKDNRFLWKGIRKHVDDEEGQPMKPVSMRPEKRHTLLSMLRDHPDSYWWIDVLCARTDTPLDIMGDIYACCLECIALIDCEPALISNIHKNLDAVEKLEKLLTRKLRRSPTNKELHKTKAPQLIDLLDTFFQCEWWQRVWTWQELALPLGEVRFMAETETHRLQTTNTITTDDLKGINLLLQSLLTSWPEYVRFATSYEACKRLSGAFAARTCNAYHIYMTRSEILYNTMVPLMLSERRCYDPCDYVYGVLGMLRIKIPRMTDPNDVWRHFLSKLDDLAPLDSGRWMDYADEIDLRKVENIGVIYSKLAEIGKVTEYVLQNTYVEVN</sequence>
<protein>
    <recommendedName>
        <fullName evidence="1">Heterokaryon incompatibility domain-containing protein</fullName>
    </recommendedName>
</protein>
<evidence type="ECO:0000313" key="2">
    <source>
        <dbReference type="EMBL" id="KAJ8652919.1"/>
    </source>
</evidence>
<keyword evidence="3" id="KW-1185">Reference proteome</keyword>
<dbReference type="AlphaFoldDB" id="A0AAD7UUF7"/>
<dbReference type="PANTHER" id="PTHR24148:SF64">
    <property type="entry name" value="HETEROKARYON INCOMPATIBILITY DOMAIN-CONTAINING PROTEIN"/>
    <property type="match status" value="1"/>
</dbReference>
<reference evidence="2 3" key="1">
    <citation type="submission" date="2023-03" db="EMBL/GenBank/DDBJ databases">
        <title>Genome sequence of Lichtheimia ornata CBS 291.66.</title>
        <authorList>
            <person name="Mohabir J.T."/>
            <person name="Shea T.P."/>
            <person name="Kurbessoian T."/>
            <person name="Berby B."/>
            <person name="Fontaine J."/>
            <person name="Livny J."/>
            <person name="Gnirke A."/>
            <person name="Stajich J.E."/>
            <person name="Cuomo C.A."/>
        </authorList>
    </citation>
    <scope>NUCLEOTIDE SEQUENCE [LARGE SCALE GENOMIC DNA]</scope>
    <source>
        <strain evidence="2">CBS 291.66</strain>
    </source>
</reference>
<comment type="caution">
    <text evidence="2">The sequence shown here is derived from an EMBL/GenBank/DDBJ whole genome shotgun (WGS) entry which is preliminary data.</text>
</comment>
<organism evidence="2 3">
    <name type="scientific">Lichtheimia ornata</name>
    <dbReference type="NCBI Taxonomy" id="688661"/>
    <lineage>
        <taxon>Eukaryota</taxon>
        <taxon>Fungi</taxon>
        <taxon>Fungi incertae sedis</taxon>
        <taxon>Mucoromycota</taxon>
        <taxon>Mucoromycotina</taxon>
        <taxon>Mucoromycetes</taxon>
        <taxon>Mucorales</taxon>
        <taxon>Lichtheimiaceae</taxon>
        <taxon>Lichtheimia</taxon>
    </lineage>
</organism>
<dbReference type="GeneID" id="83218854"/>
<proteinExistence type="predicted"/>
<dbReference type="Proteomes" id="UP001234581">
    <property type="component" value="Unassembled WGS sequence"/>
</dbReference>
<evidence type="ECO:0000259" key="1">
    <source>
        <dbReference type="Pfam" id="PF06985"/>
    </source>
</evidence>
<gene>
    <name evidence="2" type="ORF">O0I10_011453</name>
</gene>
<name>A0AAD7UUF7_9FUNG</name>
<dbReference type="Pfam" id="PF06985">
    <property type="entry name" value="HET"/>
    <property type="match status" value="1"/>
</dbReference>
<accession>A0AAD7UUF7</accession>
<dbReference type="EMBL" id="JARTCD010000090">
    <property type="protein sequence ID" value="KAJ8652919.1"/>
    <property type="molecule type" value="Genomic_DNA"/>
</dbReference>